<proteinExistence type="predicted"/>
<name>A0A177E3A1_ALTAL</name>
<evidence type="ECO:0000313" key="3">
    <source>
        <dbReference type="Proteomes" id="UP000077248"/>
    </source>
</evidence>
<keyword evidence="3" id="KW-1185">Reference proteome</keyword>
<dbReference type="SUPFAM" id="SSF52540">
    <property type="entry name" value="P-loop containing nucleoside triphosphate hydrolases"/>
    <property type="match status" value="1"/>
</dbReference>
<dbReference type="VEuPathDB" id="FungiDB:CC77DRAFT_953279"/>
<dbReference type="Gene3D" id="3.40.50.300">
    <property type="entry name" value="P-loop containing nucleotide triphosphate hydrolases"/>
    <property type="match status" value="1"/>
</dbReference>
<dbReference type="KEGG" id="aalt:CC77DRAFT_953279"/>
<dbReference type="PANTHER" id="PTHR36681:SF3">
    <property type="entry name" value="NUCLEAR GTPASE, GERMINAL CENTER-ASSOCIATED, TANDEM DUPLICATE 3"/>
    <property type="match status" value="1"/>
</dbReference>
<evidence type="ECO:0000256" key="1">
    <source>
        <dbReference type="SAM" id="MobiDB-lite"/>
    </source>
</evidence>
<dbReference type="EMBL" id="KV441469">
    <property type="protein sequence ID" value="OAG26457.1"/>
    <property type="molecule type" value="Genomic_DNA"/>
</dbReference>
<sequence length="925" mass="106026">MRMDPILTLKEFPAYLQGQRTLPRYDAKQEKKPDDPWWRLDRASIDELMKELAQLITEQLKGSPDNDKELQHLLRTATDLAHVVLSPAIKVALIGAQGAGKSLTINALFDCDDLSLTGAEGAVCTSSITRYVQYPKSTTGEDQFFAEIKFFTREEREALLKEHARSYYVYHNVDDDDDDDEDVSRTKTIGQDEMDRSLNDTAEDIFTTLFGFYDEFLENWNVSDYRSGEFINLCQLKCDEALKKEQVDSQGIATKMADTQKELLEKLRPFLTSVKGQRCLWPLVDHIAIRFHHELLQGGIEIIDLPGWGDINLSRVRHAEQIKDTVDVEIILADTIRIASDDKVINSTRAAVAHHGPSKVKVVATKVDSLSKNQLSQCAGGEFDIINQLLQEVEEQEAGLDDDDEDEEVNSKERRTLGQYRIYLERIRKQKKILQRADIINAELTAKLKGRTTKDMPQIFHTSASEYMDWIRKPKLGFSNQPSLSPDMTGIPSIREYLFSLPAQQNLRDYERHINTTIPAFIEKVKRTVSERERDGDFRTIADDIDAVRRGYMTRLLSEAKKGFQGCFDESVQRIEKDIPNFKEQLEEKMTTEWFILRSAAFTRILRHRGIVLKGASKAKGLENGCHWNKELADLLAPGFNKWYNAHTGCMRNMKPALGGSLDQLHHKITNMIHDSGANMVIIEKARKRWAPLRNKLQAKLMVMMEEVSKLEKLMFESATMEFGQERNLISYMTDDLYTEVFEAVPEEKPPLPAKSGKKKPAKRYVMPKLKFQKKRMEDLFLNPDTHFIDQVFQRFQAGFNDAVRTLLDKHFVGIDKMLENLSTSLRAEAPIDYRITEEGKAIRADLAEQILSFEEKAMELRNKLPQTVKSEDDTALIPPNNPETSEGDENDNLAIFYDKMTKSKRRVTPDPAARRTKRIKTEPS</sequence>
<dbReference type="InterPro" id="IPR027417">
    <property type="entry name" value="P-loop_NTPase"/>
</dbReference>
<protein>
    <submittedName>
        <fullName evidence="2">Uncharacterized protein</fullName>
    </submittedName>
</protein>
<organism evidence="2 3">
    <name type="scientific">Alternaria alternata</name>
    <name type="common">Alternaria rot fungus</name>
    <name type="synonym">Torula alternata</name>
    <dbReference type="NCBI Taxonomy" id="5599"/>
    <lineage>
        <taxon>Eukaryota</taxon>
        <taxon>Fungi</taxon>
        <taxon>Dikarya</taxon>
        <taxon>Ascomycota</taxon>
        <taxon>Pezizomycotina</taxon>
        <taxon>Dothideomycetes</taxon>
        <taxon>Pleosporomycetidae</taxon>
        <taxon>Pleosporales</taxon>
        <taxon>Pleosporineae</taxon>
        <taxon>Pleosporaceae</taxon>
        <taxon>Alternaria</taxon>
        <taxon>Alternaria sect. Alternaria</taxon>
        <taxon>Alternaria alternata complex</taxon>
    </lineage>
</organism>
<evidence type="ECO:0000313" key="2">
    <source>
        <dbReference type="EMBL" id="OAG26457.1"/>
    </source>
</evidence>
<reference evidence="2 3" key="1">
    <citation type="submission" date="2016-05" db="EMBL/GenBank/DDBJ databases">
        <title>Comparative analysis of secretome profiles of manganese(II)-oxidizing ascomycete fungi.</title>
        <authorList>
            <consortium name="DOE Joint Genome Institute"/>
            <person name="Zeiner C.A."/>
            <person name="Purvine S.O."/>
            <person name="Zink E.M."/>
            <person name="Wu S."/>
            <person name="Pasa-Tolic L."/>
            <person name="Chaput D.L."/>
            <person name="Haridas S."/>
            <person name="Grigoriev I.V."/>
            <person name="Santelli C.M."/>
            <person name="Hansel C.M."/>
        </authorList>
    </citation>
    <scope>NUCLEOTIDE SEQUENCE [LARGE SCALE GENOMIC DNA]</scope>
    <source>
        <strain evidence="2 3">SRC1lrK2f</strain>
    </source>
</reference>
<dbReference type="OMA" id="CLWPLVD"/>
<accession>A0A177E3A1</accession>
<dbReference type="RefSeq" id="XP_018391878.1">
    <property type="nucleotide sequence ID" value="XM_018535428.1"/>
</dbReference>
<feature type="region of interest" description="Disordered" evidence="1">
    <location>
        <begin position="870"/>
        <end position="925"/>
    </location>
</feature>
<dbReference type="GeneID" id="29121022"/>
<dbReference type="Proteomes" id="UP000077248">
    <property type="component" value="Unassembled WGS sequence"/>
</dbReference>
<dbReference type="PANTHER" id="PTHR36681">
    <property type="entry name" value="NUCLEAR GTPASE, GERMINAL CENTER-ASSOCIATED, TANDEM DUPLICATE 3"/>
    <property type="match status" value="1"/>
</dbReference>
<dbReference type="AlphaFoldDB" id="A0A177E3A1"/>
<gene>
    <name evidence="2" type="ORF">CC77DRAFT_953279</name>
</gene>